<evidence type="ECO:0000313" key="3">
    <source>
        <dbReference type="Proteomes" id="UP000247702"/>
    </source>
</evidence>
<dbReference type="Proteomes" id="UP000247702">
    <property type="component" value="Unassembled WGS sequence"/>
</dbReference>
<keyword evidence="2" id="KW-0808">Transferase</keyword>
<dbReference type="STRING" id="94130.A0A2Z6RKN5"/>
<dbReference type="InterPro" id="IPR011990">
    <property type="entry name" value="TPR-like_helical_dom_sf"/>
</dbReference>
<dbReference type="AlphaFoldDB" id="A0A2Z6RKN5"/>
<name>A0A2Z6RKN5_9GLOM</name>
<reference evidence="1 3" key="1">
    <citation type="submission" date="2017-11" db="EMBL/GenBank/DDBJ databases">
        <title>The genome of Rhizophagus clarus HR1 reveals common genetic basis of auxotrophy among arbuscular mycorrhizal fungi.</title>
        <authorList>
            <person name="Kobayashi Y."/>
        </authorList>
    </citation>
    <scope>NUCLEOTIDE SEQUENCE [LARGE SCALE GENOMIC DNA]</scope>
    <source>
        <strain evidence="1 3">HR1</strain>
    </source>
</reference>
<dbReference type="GO" id="GO:0016301">
    <property type="term" value="F:kinase activity"/>
    <property type="evidence" value="ECO:0007669"/>
    <property type="project" value="UniProtKB-KW"/>
</dbReference>
<organism evidence="1 3">
    <name type="scientific">Rhizophagus clarus</name>
    <dbReference type="NCBI Taxonomy" id="94130"/>
    <lineage>
        <taxon>Eukaryota</taxon>
        <taxon>Fungi</taxon>
        <taxon>Fungi incertae sedis</taxon>
        <taxon>Mucoromycota</taxon>
        <taxon>Glomeromycotina</taxon>
        <taxon>Glomeromycetes</taxon>
        <taxon>Glomerales</taxon>
        <taxon>Glomeraceae</taxon>
        <taxon>Rhizophagus</taxon>
    </lineage>
</organism>
<dbReference type="SUPFAM" id="SSF81901">
    <property type="entry name" value="HCP-like"/>
    <property type="match status" value="1"/>
</dbReference>
<evidence type="ECO:0000313" key="2">
    <source>
        <dbReference type="EMBL" id="GES87648.1"/>
    </source>
</evidence>
<dbReference type="OrthoDB" id="2384430at2759"/>
<dbReference type="EMBL" id="BLAL01000169">
    <property type="protein sequence ID" value="GES87648.1"/>
    <property type="molecule type" value="Genomic_DNA"/>
</dbReference>
<dbReference type="Proteomes" id="UP000615446">
    <property type="component" value="Unassembled WGS sequence"/>
</dbReference>
<dbReference type="EMBL" id="BEXD01003624">
    <property type="protein sequence ID" value="GBC01613.1"/>
    <property type="molecule type" value="Genomic_DNA"/>
</dbReference>
<evidence type="ECO:0000313" key="1">
    <source>
        <dbReference type="EMBL" id="GBC01613.1"/>
    </source>
</evidence>
<gene>
    <name evidence="2" type="ORF">RCL2_001463800</name>
    <name evidence="1" type="ORF">RclHR1_04260013</name>
</gene>
<keyword evidence="2" id="KW-0418">Kinase</keyword>
<reference evidence="2" key="2">
    <citation type="submission" date="2019-10" db="EMBL/GenBank/DDBJ databases">
        <title>Conservation and host-specific expression of non-tandemly repeated heterogenous ribosome RNA gene in arbuscular mycorrhizal fungi.</title>
        <authorList>
            <person name="Maeda T."/>
            <person name="Kobayashi Y."/>
            <person name="Nakagawa T."/>
            <person name="Ezawa T."/>
            <person name="Yamaguchi K."/>
            <person name="Bino T."/>
            <person name="Nishimoto Y."/>
            <person name="Shigenobu S."/>
            <person name="Kawaguchi M."/>
        </authorList>
    </citation>
    <scope>NUCLEOTIDE SEQUENCE</scope>
    <source>
        <strain evidence="2">HR1</strain>
    </source>
</reference>
<proteinExistence type="predicted"/>
<comment type="caution">
    <text evidence="1">The sequence shown here is derived from an EMBL/GenBank/DDBJ whole genome shotgun (WGS) entry which is preliminary data.</text>
</comment>
<sequence length="123" mass="14960">MKDEKEGFELYLKSVEGEFKQALPMDGFFCNEGLFTFTDKDEGFEFYLKTAEKRSYFSQYRVANYYHDVLKNEEKWFYWNKKAAINGGQFELAEYYIINKNERKALKWYYKLVDENKFSCKML</sequence>
<accession>A0A2Z6RKN5</accession>
<dbReference type="Gene3D" id="1.25.40.10">
    <property type="entry name" value="Tetratricopeptide repeat domain"/>
    <property type="match status" value="1"/>
</dbReference>
<protein>
    <submittedName>
        <fullName evidence="2">Kinase-like domain-containing protein</fullName>
    </submittedName>
</protein>
<keyword evidence="3" id="KW-1185">Reference proteome</keyword>